<evidence type="ECO:0000256" key="1">
    <source>
        <dbReference type="ARBA" id="ARBA00012244"/>
    </source>
</evidence>
<dbReference type="STRING" id="1121298.SAMN05444401_0919"/>
<sequence length="238" mass="27199">MELYDAIIRDTLDLLSSYTPKKLKVSNLINYEMCPNNELILSKDAAFELGANRLPSVNYSCVTTSNRLVEKDEILLYGEDLNEIKSDVPFARIVLLNINNLDDDHRAYNSIKNLDYVKYDIIPKGYMIRASSFDKREQVRVSKEAISKGINFEIIGNAYINKLKADKLVNAVSIIFITQNIPGFKKLTEYADKIEEITQTLNHVLKDMNLDCQSCNLKSICDEVDGMRETHFKSAKKQ</sequence>
<keyword evidence="4" id="KW-1185">Reference proteome</keyword>
<keyword evidence="2" id="KW-0808">Transferase</keyword>
<dbReference type="Gene3D" id="3.30.1650.10">
    <property type="entry name" value="Bifunctional carbon monoxide dehydrogenase/acetyl-coa synthase(codh/acs), Chain M, domain 3"/>
    <property type="match status" value="1"/>
</dbReference>
<dbReference type="Proteomes" id="UP000184080">
    <property type="component" value="Unassembled WGS sequence"/>
</dbReference>
<dbReference type="InterPro" id="IPR038571">
    <property type="entry name" value="CO_DH/Ac-CoA_synth_bsu_3_sf"/>
</dbReference>
<evidence type="ECO:0000256" key="2">
    <source>
        <dbReference type="ARBA" id="ARBA00022679"/>
    </source>
</evidence>
<dbReference type="AlphaFoldDB" id="A0A1M6BWA5"/>
<dbReference type="GO" id="GO:0006084">
    <property type="term" value="P:acetyl-CoA metabolic process"/>
    <property type="evidence" value="ECO:0007669"/>
    <property type="project" value="InterPro"/>
</dbReference>
<dbReference type="InterPro" id="IPR011254">
    <property type="entry name" value="Prismane-like_sf"/>
</dbReference>
<dbReference type="OrthoDB" id="1778246at2"/>
<evidence type="ECO:0000313" key="3">
    <source>
        <dbReference type="EMBL" id="SHI53062.1"/>
    </source>
</evidence>
<protein>
    <recommendedName>
        <fullName evidence="1">CO-methylating acetyl-CoA synthase</fullName>
        <ecNumber evidence="1">2.3.1.169</ecNumber>
    </recommendedName>
</protein>
<proteinExistence type="predicted"/>
<accession>A0A1M6BWA5</accession>
<organism evidence="3 4">
    <name type="scientific">Clostridium amylolyticum</name>
    <dbReference type="NCBI Taxonomy" id="1121298"/>
    <lineage>
        <taxon>Bacteria</taxon>
        <taxon>Bacillati</taxon>
        <taxon>Bacillota</taxon>
        <taxon>Clostridia</taxon>
        <taxon>Eubacteriales</taxon>
        <taxon>Clostridiaceae</taxon>
        <taxon>Clostridium</taxon>
    </lineage>
</organism>
<dbReference type="GO" id="GO:0043884">
    <property type="term" value="F:CO-methylating acetyl-CoA synthase activity"/>
    <property type="evidence" value="ECO:0007669"/>
    <property type="project" value="UniProtKB-EC"/>
</dbReference>
<dbReference type="SUPFAM" id="SSF56821">
    <property type="entry name" value="Prismane protein-like"/>
    <property type="match status" value="1"/>
</dbReference>
<dbReference type="Pfam" id="PF03598">
    <property type="entry name" value="CdhC"/>
    <property type="match status" value="1"/>
</dbReference>
<dbReference type="EC" id="2.3.1.169" evidence="1"/>
<reference evidence="3 4" key="1">
    <citation type="submission" date="2016-11" db="EMBL/GenBank/DDBJ databases">
        <authorList>
            <person name="Jaros S."/>
            <person name="Januszkiewicz K."/>
            <person name="Wedrychowicz H."/>
        </authorList>
    </citation>
    <scope>NUCLEOTIDE SEQUENCE [LARGE SCALE GENOMIC DNA]</scope>
    <source>
        <strain evidence="3 4">DSM 21864</strain>
    </source>
</reference>
<dbReference type="EMBL" id="FQZO01000001">
    <property type="protein sequence ID" value="SHI53062.1"/>
    <property type="molecule type" value="Genomic_DNA"/>
</dbReference>
<dbReference type="GO" id="GO:0043885">
    <property type="term" value="F:anaerobic carbon-monoxide dehydrogenase activity"/>
    <property type="evidence" value="ECO:0007669"/>
    <property type="project" value="InterPro"/>
</dbReference>
<dbReference type="InterPro" id="IPR004461">
    <property type="entry name" value="CO_DH/Ac-CoA_synth_bsu"/>
</dbReference>
<name>A0A1M6BWA5_9CLOT</name>
<evidence type="ECO:0000313" key="4">
    <source>
        <dbReference type="Proteomes" id="UP000184080"/>
    </source>
</evidence>
<dbReference type="RefSeq" id="WP_073004059.1">
    <property type="nucleotide sequence ID" value="NZ_FQZO01000001.1"/>
</dbReference>
<gene>
    <name evidence="3" type="ORF">SAMN05444401_0919</name>
</gene>